<name>A0A9P9EMF4_9HYPO</name>
<dbReference type="InterPro" id="IPR053137">
    <property type="entry name" value="NLR-like"/>
</dbReference>
<keyword evidence="4" id="KW-1185">Reference proteome</keyword>
<dbReference type="AlphaFoldDB" id="A0A9P9EMF4"/>
<dbReference type="OrthoDB" id="20872at2759"/>
<evidence type="ECO:0000259" key="2">
    <source>
        <dbReference type="Pfam" id="PF01048"/>
    </source>
</evidence>
<dbReference type="Proteomes" id="UP000717696">
    <property type="component" value="Unassembled WGS sequence"/>
</dbReference>
<dbReference type="InterPro" id="IPR000845">
    <property type="entry name" value="Nucleoside_phosphorylase_d"/>
</dbReference>
<dbReference type="PANTHER" id="PTHR46082:SF6">
    <property type="entry name" value="AAA+ ATPASE DOMAIN-CONTAINING PROTEIN-RELATED"/>
    <property type="match status" value="1"/>
</dbReference>
<comment type="caution">
    <text evidence="3">The sequence shown here is derived from an EMBL/GenBank/DDBJ whole genome shotgun (WGS) entry which is preliminary data.</text>
</comment>
<feature type="compositionally biased region" description="Basic and acidic residues" evidence="1">
    <location>
        <begin position="381"/>
        <end position="393"/>
    </location>
</feature>
<evidence type="ECO:0000256" key="1">
    <source>
        <dbReference type="SAM" id="MobiDB-lite"/>
    </source>
</evidence>
<dbReference type="GO" id="GO:0009116">
    <property type="term" value="P:nucleoside metabolic process"/>
    <property type="evidence" value="ECO:0007669"/>
    <property type="project" value="InterPro"/>
</dbReference>
<reference evidence="3" key="1">
    <citation type="journal article" date="2021" name="Nat. Commun.">
        <title>Genetic determinants of endophytism in the Arabidopsis root mycobiome.</title>
        <authorList>
            <person name="Mesny F."/>
            <person name="Miyauchi S."/>
            <person name="Thiergart T."/>
            <person name="Pickel B."/>
            <person name="Atanasova L."/>
            <person name="Karlsson M."/>
            <person name="Huettel B."/>
            <person name="Barry K.W."/>
            <person name="Haridas S."/>
            <person name="Chen C."/>
            <person name="Bauer D."/>
            <person name="Andreopoulos W."/>
            <person name="Pangilinan J."/>
            <person name="LaButti K."/>
            <person name="Riley R."/>
            <person name="Lipzen A."/>
            <person name="Clum A."/>
            <person name="Drula E."/>
            <person name="Henrissat B."/>
            <person name="Kohler A."/>
            <person name="Grigoriev I.V."/>
            <person name="Martin F.M."/>
            <person name="Hacquard S."/>
        </authorList>
    </citation>
    <scope>NUCLEOTIDE SEQUENCE</scope>
    <source>
        <strain evidence="3">MPI-CAGE-AT-0021</strain>
    </source>
</reference>
<evidence type="ECO:0000313" key="4">
    <source>
        <dbReference type="Proteomes" id="UP000717696"/>
    </source>
</evidence>
<proteinExistence type="predicted"/>
<dbReference type="Gene3D" id="3.40.50.1580">
    <property type="entry name" value="Nucleoside phosphorylase domain"/>
    <property type="match status" value="1"/>
</dbReference>
<dbReference type="EMBL" id="JAGMUU010000013">
    <property type="protein sequence ID" value="KAH7140353.1"/>
    <property type="molecule type" value="Genomic_DNA"/>
</dbReference>
<organism evidence="3 4">
    <name type="scientific">Dactylonectria estremocensis</name>
    <dbReference type="NCBI Taxonomy" id="1079267"/>
    <lineage>
        <taxon>Eukaryota</taxon>
        <taxon>Fungi</taxon>
        <taxon>Dikarya</taxon>
        <taxon>Ascomycota</taxon>
        <taxon>Pezizomycotina</taxon>
        <taxon>Sordariomycetes</taxon>
        <taxon>Hypocreomycetidae</taxon>
        <taxon>Hypocreales</taxon>
        <taxon>Nectriaceae</taxon>
        <taxon>Dactylonectria</taxon>
    </lineage>
</organism>
<accession>A0A9P9EMF4</accession>
<evidence type="ECO:0000313" key="3">
    <source>
        <dbReference type="EMBL" id="KAH7140353.1"/>
    </source>
</evidence>
<dbReference type="Pfam" id="PF01048">
    <property type="entry name" value="PNP_UDP_1"/>
    <property type="match status" value="1"/>
</dbReference>
<dbReference type="PANTHER" id="PTHR46082">
    <property type="entry name" value="ATP/GTP-BINDING PROTEIN-RELATED"/>
    <property type="match status" value="1"/>
</dbReference>
<gene>
    <name evidence="3" type="ORF">B0J13DRAFT_63416</name>
</gene>
<feature type="domain" description="Nucleoside phosphorylase" evidence="2">
    <location>
        <begin position="17"/>
        <end position="132"/>
    </location>
</feature>
<sequence length="422" mass="46862">MPQVTSQPPTNREDFEVAIICALPLEYDAVCLLFDEFWDEEGDRYGRALGDMNQYTTGRIGKHNIVLALLSHMGVAEAAGAAASLRSSYSRVRLALLVGVCGGVPFVGDTEILLGDVVISDRLVRYRYGRQYPDIFQRKNTIQDGSSKPNKDISGLLALFNTARGARMLQERTAHFLKVLQVNAMMAQPHGEYQHPGILADRLFKPDYRHKHGIPPSSNCYFCWNGLGLACEKALNSSCEELGCDLAQLVPRKRFMQTRWSQIRHTEVPPSPIIHVGSVASGDVVMKSGEDRDEIGGEEGIIAFEMEGAGMWEEIPSIIIKGVCNYADCHKNKIWQNFADATAAAASKAVLERYIETDYGRIPPSPPAPLDDYINAPEELPDKWAEAEEEKKQCGNGRTDGSDHFKNKLQLFEDRRGALSND</sequence>
<dbReference type="GO" id="GO:0003824">
    <property type="term" value="F:catalytic activity"/>
    <property type="evidence" value="ECO:0007669"/>
    <property type="project" value="InterPro"/>
</dbReference>
<protein>
    <submittedName>
        <fullName evidence="3">Nucleoside phosphorylase domain-containing protein</fullName>
    </submittedName>
</protein>
<dbReference type="SUPFAM" id="SSF53167">
    <property type="entry name" value="Purine and uridine phosphorylases"/>
    <property type="match status" value="1"/>
</dbReference>
<feature type="region of interest" description="Disordered" evidence="1">
    <location>
        <begin position="381"/>
        <end position="408"/>
    </location>
</feature>
<dbReference type="InterPro" id="IPR035994">
    <property type="entry name" value="Nucleoside_phosphorylase_sf"/>
</dbReference>